<protein>
    <submittedName>
        <fullName evidence="11">Type II secretion system secretin GspD</fullName>
    </submittedName>
</protein>
<evidence type="ECO:0000256" key="1">
    <source>
        <dbReference type="ARBA" id="ARBA00004370"/>
    </source>
</evidence>
<dbReference type="NCBIfam" id="TIGR02517">
    <property type="entry name" value="type_II_gspD"/>
    <property type="match status" value="1"/>
</dbReference>
<dbReference type="Pfam" id="PF00263">
    <property type="entry name" value="Secretin"/>
    <property type="match status" value="1"/>
</dbReference>
<dbReference type="InterPro" id="IPR050810">
    <property type="entry name" value="Bact_Secretion_Sys_Channel"/>
</dbReference>
<keyword evidence="12" id="KW-1185">Reference proteome</keyword>
<evidence type="ECO:0000256" key="7">
    <source>
        <dbReference type="SAM" id="SignalP"/>
    </source>
</evidence>
<feature type="domain" description="NolW-like" evidence="9">
    <location>
        <begin position="180"/>
        <end position="243"/>
    </location>
</feature>
<reference evidence="11 12" key="1">
    <citation type="submission" date="2021-04" db="EMBL/GenBank/DDBJ databases">
        <authorList>
            <person name="Pira H."/>
            <person name="Risdian C."/>
            <person name="Wink J."/>
        </authorList>
    </citation>
    <scope>NUCLEOTIDE SEQUENCE [LARGE SCALE GENOMIC DNA]</scope>
    <source>
        <strain evidence="11 12">WHA3</strain>
    </source>
</reference>
<dbReference type="RefSeq" id="WP_218446657.1">
    <property type="nucleotide sequence ID" value="NZ_JAGSPA010000005.1"/>
</dbReference>
<comment type="subcellular location">
    <subcellularLocation>
        <location evidence="5">Cell outer membrane</location>
    </subcellularLocation>
    <subcellularLocation>
        <location evidence="1">Membrane</location>
    </subcellularLocation>
</comment>
<dbReference type="InterPro" id="IPR049371">
    <property type="entry name" value="GspD-like_N0"/>
</dbReference>
<organism evidence="11 12">
    <name type="scientific">Pacificimonas pallii</name>
    <dbReference type="NCBI Taxonomy" id="2827236"/>
    <lineage>
        <taxon>Bacteria</taxon>
        <taxon>Pseudomonadati</taxon>
        <taxon>Pseudomonadota</taxon>
        <taxon>Alphaproteobacteria</taxon>
        <taxon>Sphingomonadales</taxon>
        <taxon>Sphingosinicellaceae</taxon>
        <taxon>Pacificimonas</taxon>
    </lineage>
</organism>
<comment type="caution">
    <text evidence="11">The sequence shown here is derived from an EMBL/GenBank/DDBJ whole genome shotgun (WGS) entry which is preliminary data.</text>
</comment>
<dbReference type="PANTHER" id="PTHR30332">
    <property type="entry name" value="PROBABLE GENERAL SECRETION PATHWAY PROTEIN D"/>
    <property type="match status" value="1"/>
</dbReference>
<feature type="signal peptide" evidence="7">
    <location>
        <begin position="1"/>
        <end position="23"/>
    </location>
</feature>
<dbReference type="InterPro" id="IPR004846">
    <property type="entry name" value="T2SS/T3SS_dom"/>
</dbReference>
<evidence type="ECO:0000313" key="11">
    <source>
        <dbReference type="EMBL" id="MBV7257809.1"/>
    </source>
</evidence>
<evidence type="ECO:0000256" key="5">
    <source>
        <dbReference type="RuleBase" id="RU004004"/>
    </source>
</evidence>
<feature type="chain" id="PRO_5045089645" evidence="7">
    <location>
        <begin position="24"/>
        <end position="692"/>
    </location>
</feature>
<feature type="region of interest" description="Disordered" evidence="6">
    <location>
        <begin position="280"/>
        <end position="300"/>
    </location>
</feature>
<evidence type="ECO:0000313" key="12">
    <source>
        <dbReference type="Proteomes" id="UP000722336"/>
    </source>
</evidence>
<keyword evidence="2 7" id="KW-0732">Signal</keyword>
<evidence type="ECO:0000256" key="4">
    <source>
        <dbReference type="RuleBase" id="RU004003"/>
    </source>
</evidence>
<dbReference type="PANTHER" id="PTHR30332:SF24">
    <property type="entry name" value="SECRETIN GSPD-RELATED"/>
    <property type="match status" value="1"/>
</dbReference>
<sequence>MSIFARFALALTLILSFAGPAGAQQYLNLRDADIRAFIEDASRVTGRTMVIDPAVEGTVSIVSERPLSRAQYFEVFLETLRANGLVAVPISGGGLRIAPAADAAREPTRGGGGRFVTRVIPLSQIGAAAAREAVTPLISTNGQVSASVSGNALVVADYEDNLARIRGVLSEIDRDRSAMRLIGLDNAGAREIAAAISDIGRSETGGSPIAVVPVDSSNSVILRGDPARVAQMASIVAQLDSRAALGADVRVHYLEHADAAALLPVLQQIAGQRTSVSTVAPVPTNTASDTNTAPAQPMATGNPGRAVIARYEGTNALIISAPPDVQRTLGEVIRQLDTRREQVLVEALILEVSDNAARELGVQFLLAGTDGTIPFASTNYSNQVVNPLVLGGAIATERLKNDTTVSVDGDVVARSGGTALREPLQQAAAQQLLNVQGGLFGVGGQVGQVIFGAILNAVKTDTASNVLSTPSLMMLDNQPGRILVGQEIPITTGEALSDNFDNAFRTVERQNVGIQLEVTPQINAGGAIKLFIRQEVSSIAGPVTRGSADLILNTREIETVITVDDGDIVAMGGLLDENERRTIEKIPLLGDIPVIGELFTSRSRSKQQTNLIVFIRPRILKDRKDAQAVAAQRYDYMRATHLAHDPDSEPAMDRVLRTYLGTVPPSVIPAELVPTAAPNAAPPAVQQGEGNN</sequence>
<evidence type="ECO:0000259" key="8">
    <source>
        <dbReference type="Pfam" id="PF00263"/>
    </source>
</evidence>
<dbReference type="EMBL" id="JAGSPA010000005">
    <property type="protein sequence ID" value="MBV7257809.1"/>
    <property type="molecule type" value="Genomic_DNA"/>
</dbReference>
<evidence type="ECO:0000256" key="6">
    <source>
        <dbReference type="SAM" id="MobiDB-lite"/>
    </source>
</evidence>
<keyword evidence="3" id="KW-0472">Membrane</keyword>
<evidence type="ECO:0000259" key="10">
    <source>
        <dbReference type="Pfam" id="PF21305"/>
    </source>
</evidence>
<dbReference type="InterPro" id="IPR005644">
    <property type="entry name" value="NolW-like"/>
</dbReference>
<evidence type="ECO:0000256" key="3">
    <source>
        <dbReference type="ARBA" id="ARBA00023136"/>
    </source>
</evidence>
<keyword evidence="5" id="KW-0813">Transport</keyword>
<feature type="compositionally biased region" description="Polar residues" evidence="6">
    <location>
        <begin position="280"/>
        <end position="294"/>
    </location>
</feature>
<name>A0ABS6SHB5_9SPHN</name>
<proteinExistence type="inferred from homology"/>
<comment type="similarity">
    <text evidence="4">Belongs to the bacterial secretin family.</text>
</comment>
<feature type="domain" description="Type II/III secretion system secretin-like" evidence="8">
    <location>
        <begin position="457"/>
        <end position="621"/>
    </location>
</feature>
<evidence type="ECO:0000256" key="2">
    <source>
        <dbReference type="ARBA" id="ARBA00022729"/>
    </source>
</evidence>
<feature type="domain" description="GspD-like N0" evidence="10">
    <location>
        <begin position="27"/>
        <end position="97"/>
    </location>
</feature>
<dbReference type="InterPro" id="IPR013356">
    <property type="entry name" value="T2SS_GspD"/>
</dbReference>
<dbReference type="Pfam" id="PF03958">
    <property type="entry name" value="Secretin_N"/>
    <property type="match status" value="3"/>
</dbReference>
<feature type="domain" description="NolW-like" evidence="9">
    <location>
        <begin position="249"/>
        <end position="342"/>
    </location>
</feature>
<feature type="domain" description="NolW-like" evidence="9">
    <location>
        <begin position="117"/>
        <end position="177"/>
    </location>
</feature>
<dbReference type="Pfam" id="PF21305">
    <property type="entry name" value="type_II_gspD_N0"/>
    <property type="match status" value="1"/>
</dbReference>
<gene>
    <name evidence="11" type="primary">gspD</name>
    <name evidence="11" type="ORF">KCG44_13565</name>
</gene>
<evidence type="ECO:0000259" key="9">
    <source>
        <dbReference type="Pfam" id="PF03958"/>
    </source>
</evidence>
<dbReference type="Proteomes" id="UP000722336">
    <property type="component" value="Unassembled WGS sequence"/>
</dbReference>
<accession>A0ABS6SHB5</accession>